<sequence length="65" mass="6443">MNFFSAAALALTGCLVGFSATAQGTAMYVTPTTKILAIGTTNPGRCAAASFAGSASIRAALPFGR</sequence>
<comment type="caution">
    <text evidence="2">The sequence shown here is derived from an EMBL/GenBank/DDBJ whole genome shotgun (WGS) entry which is preliminary data.</text>
</comment>
<evidence type="ECO:0000313" key="2">
    <source>
        <dbReference type="EMBL" id="CCM76834.1"/>
    </source>
</evidence>
<keyword evidence="2" id="KW-0687">Ribonucleoprotein</keyword>
<dbReference type="AlphaFoldDB" id="K0Q2Q6"/>
<evidence type="ECO:0000313" key="3">
    <source>
        <dbReference type="Proteomes" id="UP000009319"/>
    </source>
</evidence>
<gene>
    <name evidence="2" type="ORF">BN77_3871</name>
</gene>
<feature type="signal peptide" evidence="1">
    <location>
        <begin position="1"/>
        <end position="22"/>
    </location>
</feature>
<dbReference type="EMBL" id="CANI01000027">
    <property type="protein sequence ID" value="CCM76834.1"/>
    <property type="molecule type" value="Genomic_DNA"/>
</dbReference>
<organism evidence="2 3">
    <name type="scientific">Rhizobium mesoamericanum STM3625</name>
    <dbReference type="NCBI Taxonomy" id="1211777"/>
    <lineage>
        <taxon>Bacteria</taxon>
        <taxon>Pseudomonadati</taxon>
        <taxon>Pseudomonadota</taxon>
        <taxon>Alphaproteobacteria</taxon>
        <taxon>Hyphomicrobiales</taxon>
        <taxon>Rhizobiaceae</taxon>
        <taxon>Rhizobium/Agrobacterium group</taxon>
        <taxon>Rhizobium</taxon>
    </lineage>
</organism>
<dbReference type="HOGENOM" id="CLU_2846848_0_0_5"/>
<reference evidence="2 3" key="1">
    <citation type="journal article" date="2013" name="Genome Announc.">
        <title>Draft Genome Sequence of Rhizobium mesoamericanum STM3625, a Nitrogen-Fixing Symbiont of Mimosa pudica Isolated in French Guiana (South America).</title>
        <authorList>
            <person name="Moulin L."/>
            <person name="Mornico D."/>
            <person name="Melkonian R."/>
            <person name="Klonowska A."/>
        </authorList>
    </citation>
    <scope>NUCLEOTIDE SEQUENCE [LARGE SCALE GENOMIC DNA]</scope>
    <source>
        <strain evidence="2 3">STM3625</strain>
    </source>
</reference>
<keyword evidence="1" id="KW-0732">Signal</keyword>
<feature type="chain" id="PRO_5003835778" evidence="1">
    <location>
        <begin position="23"/>
        <end position="65"/>
    </location>
</feature>
<proteinExistence type="predicted"/>
<protein>
    <submittedName>
        <fullName evidence="2">30S ribosomal protein S5</fullName>
    </submittedName>
</protein>
<dbReference type="Proteomes" id="UP000009319">
    <property type="component" value="Unassembled WGS sequence"/>
</dbReference>
<accession>K0Q2Q6</accession>
<dbReference type="GO" id="GO:0005840">
    <property type="term" value="C:ribosome"/>
    <property type="evidence" value="ECO:0007669"/>
    <property type="project" value="UniProtKB-KW"/>
</dbReference>
<name>K0Q2Q6_9HYPH</name>
<evidence type="ECO:0000256" key="1">
    <source>
        <dbReference type="SAM" id="SignalP"/>
    </source>
</evidence>
<keyword evidence="3" id="KW-1185">Reference proteome</keyword>
<keyword evidence="2" id="KW-0689">Ribosomal protein</keyword>